<evidence type="ECO:0000256" key="1">
    <source>
        <dbReference type="ARBA" id="ARBA00006271"/>
    </source>
</evidence>
<evidence type="ECO:0000256" key="7">
    <source>
        <dbReference type="ARBA" id="ARBA00023204"/>
    </source>
</evidence>
<gene>
    <name evidence="9 12" type="primary">mutS</name>
    <name evidence="12" type="ORF">ACFFF7_11385</name>
</gene>
<dbReference type="Pfam" id="PF00488">
    <property type="entry name" value="MutS_V"/>
    <property type="match status" value="1"/>
</dbReference>
<dbReference type="PIRSF" id="PIRSF037677">
    <property type="entry name" value="DNA_mis_repair_Msh6"/>
    <property type="match status" value="1"/>
</dbReference>
<feature type="binding site" evidence="9">
    <location>
        <begin position="623"/>
        <end position="630"/>
    </location>
    <ligand>
        <name>ATP</name>
        <dbReference type="ChEBI" id="CHEBI:30616"/>
    </ligand>
</feature>
<dbReference type="InterPro" id="IPR045076">
    <property type="entry name" value="MutS"/>
</dbReference>
<accession>A0ABV6PLR0</accession>
<dbReference type="RefSeq" id="WP_379481471.1">
    <property type="nucleotide sequence ID" value="NZ_JBHLTL010000006.1"/>
</dbReference>
<dbReference type="PANTHER" id="PTHR11361">
    <property type="entry name" value="DNA MISMATCH REPAIR PROTEIN MUTS FAMILY MEMBER"/>
    <property type="match status" value="1"/>
</dbReference>
<dbReference type="Gene3D" id="3.40.50.300">
    <property type="entry name" value="P-loop containing nucleotide triphosphate hydrolases"/>
    <property type="match status" value="1"/>
</dbReference>
<dbReference type="SUPFAM" id="SSF53150">
    <property type="entry name" value="DNA repair protein MutS, domain II"/>
    <property type="match status" value="1"/>
</dbReference>
<dbReference type="Gene3D" id="3.30.420.110">
    <property type="entry name" value="MutS, connector domain"/>
    <property type="match status" value="1"/>
</dbReference>
<dbReference type="InterPro" id="IPR007860">
    <property type="entry name" value="DNA_mmatch_repair_MutS_con_dom"/>
</dbReference>
<organism evidence="12 13">
    <name type="scientific">Novosphingobium aquiterrae</name>
    <dbReference type="NCBI Taxonomy" id="624388"/>
    <lineage>
        <taxon>Bacteria</taxon>
        <taxon>Pseudomonadati</taxon>
        <taxon>Pseudomonadota</taxon>
        <taxon>Alphaproteobacteria</taxon>
        <taxon>Sphingomonadales</taxon>
        <taxon>Sphingomonadaceae</taxon>
        <taxon>Novosphingobium</taxon>
    </lineage>
</organism>
<dbReference type="Gene3D" id="3.40.1170.10">
    <property type="entry name" value="DNA repair protein MutS, domain I"/>
    <property type="match status" value="1"/>
</dbReference>
<dbReference type="NCBIfam" id="NF003810">
    <property type="entry name" value="PRK05399.1"/>
    <property type="match status" value="1"/>
</dbReference>
<evidence type="ECO:0000256" key="9">
    <source>
        <dbReference type="HAMAP-Rule" id="MF_00096"/>
    </source>
</evidence>
<comment type="function">
    <text evidence="8 9">This protein is involved in the repair of mismatches in DNA. It is possible that it carries out the mismatch recognition step. This protein has a weak ATPase activity.</text>
</comment>
<dbReference type="Pfam" id="PF01624">
    <property type="entry name" value="MutS_I"/>
    <property type="match status" value="1"/>
</dbReference>
<feature type="domain" description="DNA mismatch repair proteins mutS family" evidence="11">
    <location>
        <begin position="697"/>
        <end position="713"/>
    </location>
</feature>
<comment type="similarity">
    <text evidence="1 9 10">Belongs to the DNA mismatch repair MutS family.</text>
</comment>
<evidence type="ECO:0000256" key="10">
    <source>
        <dbReference type="RuleBase" id="RU003756"/>
    </source>
</evidence>
<keyword evidence="6 9" id="KW-0238">DNA-binding</keyword>
<dbReference type="Pfam" id="PF05190">
    <property type="entry name" value="MutS_IV"/>
    <property type="match status" value="1"/>
</dbReference>
<dbReference type="SMART" id="SM00534">
    <property type="entry name" value="MUTSac"/>
    <property type="match status" value="1"/>
</dbReference>
<dbReference type="SUPFAM" id="SSF48334">
    <property type="entry name" value="DNA repair protein MutS, domain III"/>
    <property type="match status" value="1"/>
</dbReference>
<name>A0ABV6PLR0_9SPHN</name>
<dbReference type="EMBL" id="JBHLTL010000006">
    <property type="protein sequence ID" value="MFC0590018.1"/>
    <property type="molecule type" value="Genomic_DNA"/>
</dbReference>
<evidence type="ECO:0000256" key="3">
    <source>
        <dbReference type="ARBA" id="ARBA00022741"/>
    </source>
</evidence>
<dbReference type="InterPro" id="IPR036678">
    <property type="entry name" value="MutS_con_dom_sf"/>
</dbReference>
<dbReference type="PANTHER" id="PTHR11361:SF34">
    <property type="entry name" value="DNA MISMATCH REPAIR PROTEIN MSH1, MITOCHONDRIAL"/>
    <property type="match status" value="1"/>
</dbReference>
<dbReference type="InterPro" id="IPR007696">
    <property type="entry name" value="DNA_mismatch_repair_MutS_core"/>
</dbReference>
<dbReference type="InterPro" id="IPR007861">
    <property type="entry name" value="DNA_mismatch_repair_MutS_clamp"/>
</dbReference>
<evidence type="ECO:0000259" key="11">
    <source>
        <dbReference type="PROSITE" id="PS00486"/>
    </source>
</evidence>
<dbReference type="InterPro" id="IPR000432">
    <property type="entry name" value="DNA_mismatch_repair_MutS_C"/>
</dbReference>
<dbReference type="PROSITE" id="PS00486">
    <property type="entry name" value="DNA_MISMATCH_REPAIR_2"/>
    <property type="match status" value="1"/>
</dbReference>
<evidence type="ECO:0000256" key="5">
    <source>
        <dbReference type="ARBA" id="ARBA00022840"/>
    </source>
</evidence>
<dbReference type="Proteomes" id="UP001589943">
    <property type="component" value="Unassembled WGS sequence"/>
</dbReference>
<keyword evidence="5 9" id="KW-0067">ATP-binding</keyword>
<dbReference type="SUPFAM" id="SSF52540">
    <property type="entry name" value="P-loop containing nucleoside triphosphate hydrolases"/>
    <property type="match status" value="1"/>
</dbReference>
<dbReference type="InterPro" id="IPR005748">
    <property type="entry name" value="DNA_mismatch_repair_MutS"/>
</dbReference>
<dbReference type="InterPro" id="IPR017261">
    <property type="entry name" value="DNA_mismatch_repair_MutS/MSH"/>
</dbReference>
<dbReference type="InterPro" id="IPR027417">
    <property type="entry name" value="P-loop_NTPase"/>
</dbReference>
<evidence type="ECO:0000313" key="12">
    <source>
        <dbReference type="EMBL" id="MFC0590018.1"/>
    </source>
</evidence>
<evidence type="ECO:0000256" key="4">
    <source>
        <dbReference type="ARBA" id="ARBA00022763"/>
    </source>
</evidence>
<dbReference type="Gene3D" id="6.10.140.430">
    <property type="match status" value="1"/>
</dbReference>
<dbReference type="Pfam" id="PF05192">
    <property type="entry name" value="MutS_III"/>
    <property type="match status" value="1"/>
</dbReference>
<comment type="caution">
    <text evidence="12">The sequence shown here is derived from an EMBL/GenBank/DDBJ whole genome shotgun (WGS) entry which is preliminary data.</text>
</comment>
<protein>
    <recommendedName>
        <fullName evidence="2 9">DNA mismatch repair protein MutS</fullName>
    </recommendedName>
</protein>
<keyword evidence="13" id="KW-1185">Reference proteome</keyword>
<dbReference type="Pfam" id="PF05188">
    <property type="entry name" value="MutS_II"/>
    <property type="match status" value="1"/>
</dbReference>
<sequence>MSAPATPMMTQYLALKAEAADCLLFYRMGDFFELFFDDARQAAQILDIALTSRGEHMGVPIPMCGVPVHSAEGYLARLIKAGCRVAIAEQIESPEEAKKRGGSKALVARDIVRFVTAGTLTEEALLEPRRANVLVAVCAVRGMVGIAACDISTGRMELEECAEDRAGAALARLGASEVVVPEGWEGAPAEAIVRPARDFASEGGEAALKAVHGVTTLDGFGMFSRAMLAAAGGLIAYLRHVGRGNLPLLLPPVARTGDAHLAMDEATRASLEILVASGGTRRGSLVEAVDRCVTGAGARQLADDLSAPLTDRGAIEARLALVGWLHDDALLRGDLRTVLRALPDVGRALGRIVAGRGSPRDLGQLRDGLGEARRIHDHLRQKVDRPALLEALLPELTGHGALTDLYARALVPSPPTTRDQGGYIAEGYDAALDELRRISGDARRAIAALEAKYRDQTGIAALKIRHNGVLGYFIEVPAGRADALMVPDSGFTHRQTMAGAVRFNALALHEEASRIGEAGGHALAAEEAHFEDLVAHAVAARHAIAATAQALARLDVAAGQAERAAEGGWCRPVVVDDAVLDIAGGRHPVVEAALAASGKGGGERFVANDCRLSPQDRLWLVGGPNMGGKSTFLRQNAVIVLLAQAGGFVPAASATIGLVDRLFSRVGASDNLARGRSTFMVEMVETAAILAQATERSFVILDEVGRGTSTYDGLALAWAVVEAVHSVNRCRCLFATHYHELVRLAESCDALSLHHVRAREWKGELVLLHEVAEGPADRSYGLAVAKLAGVPAPVVARARSVLERLERNRTESGGLAAGLGDLPLFAAAAEIKEEACDTLRDRLAALDLDALTPRDALDLLYDLKREAEILP</sequence>
<evidence type="ECO:0000256" key="6">
    <source>
        <dbReference type="ARBA" id="ARBA00023125"/>
    </source>
</evidence>
<evidence type="ECO:0000313" key="13">
    <source>
        <dbReference type="Proteomes" id="UP001589943"/>
    </source>
</evidence>
<keyword evidence="3 9" id="KW-0547">Nucleotide-binding</keyword>
<keyword evidence="7 9" id="KW-0234">DNA repair</keyword>
<reference evidence="12 13" key="1">
    <citation type="submission" date="2024-09" db="EMBL/GenBank/DDBJ databases">
        <authorList>
            <person name="Sun Q."/>
            <person name="Mori K."/>
        </authorList>
    </citation>
    <scope>NUCLEOTIDE SEQUENCE [LARGE SCALE GENOMIC DNA]</scope>
    <source>
        <strain evidence="12 13">NCAIM B.02537</strain>
    </source>
</reference>
<evidence type="ECO:0000256" key="8">
    <source>
        <dbReference type="ARBA" id="ARBA00024647"/>
    </source>
</evidence>
<dbReference type="NCBIfam" id="TIGR01070">
    <property type="entry name" value="mutS1"/>
    <property type="match status" value="1"/>
</dbReference>
<evidence type="ECO:0000256" key="2">
    <source>
        <dbReference type="ARBA" id="ARBA00021982"/>
    </source>
</evidence>
<keyword evidence="4 9" id="KW-0227">DNA damage</keyword>
<dbReference type="InterPro" id="IPR036187">
    <property type="entry name" value="DNA_mismatch_repair_MutS_sf"/>
</dbReference>
<dbReference type="InterPro" id="IPR016151">
    <property type="entry name" value="DNA_mismatch_repair_MutS_N"/>
</dbReference>
<dbReference type="SUPFAM" id="SSF55271">
    <property type="entry name" value="DNA repair protein MutS, domain I"/>
    <property type="match status" value="1"/>
</dbReference>
<dbReference type="InterPro" id="IPR007695">
    <property type="entry name" value="DNA_mismatch_repair_MutS-lik_N"/>
</dbReference>
<dbReference type="HAMAP" id="MF_00096">
    <property type="entry name" value="MutS"/>
    <property type="match status" value="1"/>
</dbReference>
<dbReference type="CDD" id="cd03284">
    <property type="entry name" value="ABC_MutS1"/>
    <property type="match status" value="1"/>
</dbReference>
<dbReference type="SMART" id="SM00533">
    <property type="entry name" value="MUTSd"/>
    <property type="match status" value="1"/>
</dbReference>
<dbReference type="Gene3D" id="1.10.1420.10">
    <property type="match status" value="2"/>
</dbReference>
<proteinExistence type="inferred from homology"/>